<feature type="transmembrane region" description="Helical" evidence="7">
    <location>
        <begin position="232"/>
        <end position="249"/>
    </location>
</feature>
<dbReference type="GO" id="GO:0005886">
    <property type="term" value="C:plasma membrane"/>
    <property type="evidence" value="ECO:0007669"/>
    <property type="project" value="UniProtKB-SubCell"/>
</dbReference>
<evidence type="ECO:0000313" key="8">
    <source>
        <dbReference type="EMBL" id="MBC2901118.1"/>
    </source>
</evidence>
<proteinExistence type="predicted"/>
<name>A0A7X1M821_9ACTN</name>
<dbReference type="RefSeq" id="WP_186281063.1">
    <property type="nucleotide sequence ID" value="NZ_JACMSF010000004.1"/>
</dbReference>
<keyword evidence="2" id="KW-0813">Transport</keyword>
<dbReference type="EMBL" id="JACMSF010000004">
    <property type="protein sequence ID" value="MBC2901118.1"/>
    <property type="molecule type" value="Genomic_DNA"/>
</dbReference>
<dbReference type="PANTHER" id="PTHR23513">
    <property type="entry name" value="INTEGRAL MEMBRANE EFFLUX PROTEIN-RELATED"/>
    <property type="match status" value="1"/>
</dbReference>
<reference evidence="8 9" key="1">
    <citation type="submission" date="2020-08" db="EMBL/GenBank/DDBJ databases">
        <title>Streptomyces sp. PSKA01 genome sequencing and assembly.</title>
        <authorList>
            <person name="Mandal S."/>
            <person name="Maiti P.K."/>
            <person name="Das P."/>
        </authorList>
    </citation>
    <scope>NUCLEOTIDE SEQUENCE [LARGE SCALE GENOMIC DNA]</scope>
    <source>
        <strain evidence="8 9">PSKA01</strain>
    </source>
</reference>
<gene>
    <name evidence="8" type="ORF">H4N64_05780</name>
</gene>
<comment type="subcellular location">
    <subcellularLocation>
        <location evidence="1">Cell inner membrane</location>
        <topology evidence="1">Multi-pass membrane protein</topology>
    </subcellularLocation>
</comment>
<evidence type="ECO:0000256" key="5">
    <source>
        <dbReference type="ARBA" id="ARBA00022989"/>
    </source>
</evidence>
<dbReference type="Proteomes" id="UP000584670">
    <property type="component" value="Unassembled WGS sequence"/>
</dbReference>
<keyword evidence="6 7" id="KW-0472">Membrane</keyword>
<feature type="transmembrane region" description="Helical" evidence="7">
    <location>
        <begin position="6"/>
        <end position="29"/>
    </location>
</feature>
<dbReference type="InterPro" id="IPR036259">
    <property type="entry name" value="MFS_trans_sf"/>
</dbReference>
<dbReference type="Pfam" id="PF07690">
    <property type="entry name" value="MFS_1"/>
    <property type="match status" value="1"/>
</dbReference>
<organism evidence="8 9">
    <name type="scientific">Streptomyces cupreus</name>
    <dbReference type="NCBI Taxonomy" id="2759956"/>
    <lineage>
        <taxon>Bacteria</taxon>
        <taxon>Bacillati</taxon>
        <taxon>Actinomycetota</taxon>
        <taxon>Actinomycetes</taxon>
        <taxon>Kitasatosporales</taxon>
        <taxon>Streptomycetaceae</taxon>
        <taxon>Streptomyces</taxon>
    </lineage>
</organism>
<keyword evidence="5 7" id="KW-1133">Transmembrane helix</keyword>
<evidence type="ECO:0000256" key="3">
    <source>
        <dbReference type="ARBA" id="ARBA00022475"/>
    </source>
</evidence>
<dbReference type="Gene3D" id="1.20.1250.20">
    <property type="entry name" value="MFS general substrate transporter like domains"/>
    <property type="match status" value="1"/>
</dbReference>
<evidence type="ECO:0000256" key="7">
    <source>
        <dbReference type="SAM" id="Phobius"/>
    </source>
</evidence>
<dbReference type="GO" id="GO:0022857">
    <property type="term" value="F:transmembrane transporter activity"/>
    <property type="evidence" value="ECO:0007669"/>
    <property type="project" value="InterPro"/>
</dbReference>
<accession>A0A7X1M821</accession>
<dbReference type="SUPFAM" id="SSF103473">
    <property type="entry name" value="MFS general substrate transporter"/>
    <property type="match status" value="1"/>
</dbReference>
<feature type="transmembrane region" description="Helical" evidence="7">
    <location>
        <begin position="315"/>
        <end position="340"/>
    </location>
</feature>
<protein>
    <submittedName>
        <fullName evidence="8">MFS transporter</fullName>
    </submittedName>
</protein>
<keyword evidence="9" id="KW-1185">Reference proteome</keyword>
<evidence type="ECO:0000256" key="1">
    <source>
        <dbReference type="ARBA" id="ARBA00004429"/>
    </source>
</evidence>
<sequence length="379" mass="38141">MTTYGIPLLVLATTGSAALTGLAFALEWIPRIGAFTVAGTLVDRYGTARIFRVTCLARALAVLAAAVILTVLEARTPAATVTVMLLAASTGVLTEFSFVAAETAGSEASRKAGDRAHRVQSVLLGIDQTATLAGPAVSGLLLEHGGPAAMLGTLASLSLLAAALSSRMGTAPVGVASAKRGLRAGWATLGSLPALAWLVGGLVVSNGALALLQAAVPVVIVTALDHSSADAGLIWSAAAVASLLAITASRRAIDRWGLWPVGAVAATVAAAATFAVAQADTYRGYLLLVAVVMAGEGSLTVVFRTLRSRLIPPEVFGSTLAVTVLLLLLPFPAAGLLVAAVPPAQLGHAITVGAVLQALGFAVAFARLRTLPALRTSPA</sequence>
<feature type="transmembrane region" description="Helical" evidence="7">
    <location>
        <begin position="186"/>
        <end position="212"/>
    </location>
</feature>
<keyword evidence="3" id="KW-1003">Cell membrane</keyword>
<keyword evidence="4 7" id="KW-0812">Transmembrane</keyword>
<feature type="transmembrane region" description="Helical" evidence="7">
    <location>
        <begin position="50"/>
        <end position="72"/>
    </location>
</feature>
<feature type="transmembrane region" description="Helical" evidence="7">
    <location>
        <begin position="282"/>
        <end position="303"/>
    </location>
</feature>
<feature type="transmembrane region" description="Helical" evidence="7">
    <location>
        <begin position="78"/>
        <end position="101"/>
    </location>
</feature>
<dbReference type="AlphaFoldDB" id="A0A7X1M821"/>
<dbReference type="PANTHER" id="PTHR23513:SF9">
    <property type="entry name" value="ENTEROBACTIN EXPORTER ENTS"/>
    <property type="match status" value="1"/>
</dbReference>
<feature type="transmembrane region" description="Helical" evidence="7">
    <location>
        <begin position="346"/>
        <end position="366"/>
    </location>
</feature>
<evidence type="ECO:0000256" key="4">
    <source>
        <dbReference type="ARBA" id="ARBA00022692"/>
    </source>
</evidence>
<evidence type="ECO:0000256" key="6">
    <source>
        <dbReference type="ARBA" id="ARBA00023136"/>
    </source>
</evidence>
<evidence type="ECO:0000313" key="9">
    <source>
        <dbReference type="Proteomes" id="UP000584670"/>
    </source>
</evidence>
<evidence type="ECO:0000256" key="2">
    <source>
        <dbReference type="ARBA" id="ARBA00022448"/>
    </source>
</evidence>
<comment type="caution">
    <text evidence="8">The sequence shown here is derived from an EMBL/GenBank/DDBJ whole genome shotgun (WGS) entry which is preliminary data.</text>
</comment>
<feature type="transmembrane region" description="Helical" evidence="7">
    <location>
        <begin position="256"/>
        <end position="276"/>
    </location>
</feature>
<dbReference type="InterPro" id="IPR011701">
    <property type="entry name" value="MFS"/>
</dbReference>